<dbReference type="PANTHER" id="PTHR47755:SF1">
    <property type="entry name" value="CELL DIVISION PROTEIN FTSX"/>
    <property type="match status" value="1"/>
</dbReference>
<dbReference type="STRING" id="1123397.SAMN05660831_01741"/>
<dbReference type="Proteomes" id="UP000198611">
    <property type="component" value="Unassembled WGS sequence"/>
</dbReference>
<keyword evidence="7 12" id="KW-0132">Cell division</keyword>
<evidence type="ECO:0000313" key="17">
    <source>
        <dbReference type="Proteomes" id="UP000198611"/>
    </source>
</evidence>
<dbReference type="AlphaFoldDB" id="A0A1I1SV69"/>
<feature type="transmembrane region" description="Helical" evidence="13">
    <location>
        <begin position="193"/>
        <end position="213"/>
    </location>
</feature>
<organism evidence="16 17">
    <name type="scientific">Thiohalospira halophila DSM 15071</name>
    <dbReference type="NCBI Taxonomy" id="1123397"/>
    <lineage>
        <taxon>Bacteria</taxon>
        <taxon>Pseudomonadati</taxon>
        <taxon>Pseudomonadota</taxon>
        <taxon>Gammaproteobacteria</taxon>
        <taxon>Thiohalospirales</taxon>
        <taxon>Thiohalospiraceae</taxon>
        <taxon>Thiohalospira</taxon>
    </lineage>
</organism>
<dbReference type="EMBL" id="FOMJ01000005">
    <property type="protein sequence ID" value="SFD47803.1"/>
    <property type="molecule type" value="Genomic_DNA"/>
</dbReference>
<dbReference type="GO" id="GO:0005886">
    <property type="term" value="C:plasma membrane"/>
    <property type="evidence" value="ECO:0007669"/>
    <property type="project" value="UniProtKB-SubCell"/>
</dbReference>
<protein>
    <recommendedName>
        <fullName evidence="4 12">Cell division protein FtsX</fullName>
    </recommendedName>
</protein>
<sequence>MSRAHPNRGASRGMPREALRGRLDQHRDEAADSLRRLLAAPLSSLLTAAVIAIALALPAALQTLVETASGVAAGWDREASRISVFMGLDRDREEARELVGRVEGREDVIAVRLIPREEALERFREQSGLDTVLDSLEENPLPHTLVVQPTAGSPEAIAELGDALAELDGVDRVRLDRAWLERLQALLATGERLALLLFGLLGVGVLLIVGNTIRLAIASRREEIAITQLIGATDAFIRRPFLYMGLWYGLFGGLLAVVLVNTGLVLLRAPVDRLAALYDSTFTLNWLPVDIAGATVGLGVLLGLTGAWFEVGRHLRATAPR</sequence>
<dbReference type="InterPro" id="IPR040690">
    <property type="entry name" value="FtsX_ECD"/>
</dbReference>
<accession>A0A1I1SV69</accession>
<evidence type="ECO:0000256" key="6">
    <source>
        <dbReference type="ARBA" id="ARBA00022519"/>
    </source>
</evidence>
<keyword evidence="6 12" id="KW-0997">Cell inner membrane</keyword>
<evidence type="ECO:0000259" key="14">
    <source>
        <dbReference type="Pfam" id="PF02687"/>
    </source>
</evidence>
<feature type="transmembrane region" description="Helical" evidence="13">
    <location>
        <begin position="291"/>
        <end position="311"/>
    </location>
</feature>
<dbReference type="InterPro" id="IPR004513">
    <property type="entry name" value="FtsX"/>
</dbReference>
<evidence type="ECO:0000256" key="13">
    <source>
        <dbReference type="SAM" id="Phobius"/>
    </source>
</evidence>
<keyword evidence="10 12" id="KW-0472">Membrane</keyword>
<evidence type="ECO:0000256" key="5">
    <source>
        <dbReference type="ARBA" id="ARBA00022475"/>
    </source>
</evidence>
<evidence type="ECO:0000259" key="15">
    <source>
        <dbReference type="Pfam" id="PF18075"/>
    </source>
</evidence>
<dbReference type="InterPro" id="IPR003838">
    <property type="entry name" value="ABC3_permease_C"/>
</dbReference>
<dbReference type="GO" id="GO:0032153">
    <property type="term" value="C:cell division site"/>
    <property type="evidence" value="ECO:0007669"/>
    <property type="project" value="TreeGrafter"/>
</dbReference>
<feature type="domain" description="FtsX extracellular" evidence="15">
    <location>
        <begin position="81"/>
        <end position="173"/>
    </location>
</feature>
<comment type="function">
    <text evidence="12">Part of the ABC transporter FtsEX involved in cellular division.</text>
</comment>
<keyword evidence="8 13" id="KW-0812">Transmembrane</keyword>
<evidence type="ECO:0000256" key="9">
    <source>
        <dbReference type="ARBA" id="ARBA00022989"/>
    </source>
</evidence>
<comment type="subcellular location">
    <subcellularLocation>
        <location evidence="1">Cell inner membrane</location>
        <topology evidence="1">Multi-pass membrane protein</topology>
    </subcellularLocation>
</comment>
<evidence type="ECO:0000256" key="10">
    <source>
        <dbReference type="ARBA" id="ARBA00023136"/>
    </source>
</evidence>
<name>A0A1I1SV69_9GAMM</name>
<comment type="subunit">
    <text evidence="3">Forms a membrane-associated complex with FtsE.</text>
</comment>
<dbReference type="GO" id="GO:0051301">
    <property type="term" value="P:cell division"/>
    <property type="evidence" value="ECO:0007669"/>
    <property type="project" value="UniProtKB-KW"/>
</dbReference>
<dbReference type="Pfam" id="PF02687">
    <property type="entry name" value="FtsX"/>
    <property type="match status" value="1"/>
</dbReference>
<evidence type="ECO:0000256" key="8">
    <source>
        <dbReference type="ARBA" id="ARBA00022692"/>
    </source>
</evidence>
<evidence type="ECO:0000256" key="7">
    <source>
        <dbReference type="ARBA" id="ARBA00022618"/>
    </source>
</evidence>
<dbReference type="PANTHER" id="PTHR47755">
    <property type="entry name" value="CELL DIVISION PROTEIN FTSX"/>
    <property type="match status" value="1"/>
</dbReference>
<dbReference type="Pfam" id="PF18075">
    <property type="entry name" value="FtsX_ECD"/>
    <property type="match status" value="1"/>
</dbReference>
<evidence type="ECO:0000313" key="16">
    <source>
        <dbReference type="EMBL" id="SFD47803.1"/>
    </source>
</evidence>
<proteinExistence type="inferred from homology"/>
<comment type="similarity">
    <text evidence="2 12">Belongs to the ABC-4 integral membrane protein family. FtsX subfamily.</text>
</comment>
<feature type="transmembrane region" description="Helical" evidence="13">
    <location>
        <begin position="37"/>
        <end position="61"/>
    </location>
</feature>
<evidence type="ECO:0000256" key="1">
    <source>
        <dbReference type="ARBA" id="ARBA00004429"/>
    </source>
</evidence>
<keyword evidence="17" id="KW-1185">Reference proteome</keyword>
<evidence type="ECO:0000256" key="3">
    <source>
        <dbReference type="ARBA" id="ARBA00011160"/>
    </source>
</evidence>
<evidence type="ECO:0000256" key="4">
    <source>
        <dbReference type="ARBA" id="ARBA00021907"/>
    </source>
</evidence>
<dbReference type="PIRSF" id="PIRSF003097">
    <property type="entry name" value="FtsX"/>
    <property type="match status" value="1"/>
</dbReference>
<evidence type="ECO:0000256" key="11">
    <source>
        <dbReference type="ARBA" id="ARBA00023306"/>
    </source>
</evidence>
<dbReference type="InterPro" id="IPR047590">
    <property type="entry name" value="FtsX_proteobact-type"/>
</dbReference>
<keyword evidence="9 13" id="KW-1133">Transmembrane helix</keyword>
<keyword evidence="5 12" id="KW-1003">Cell membrane</keyword>
<evidence type="ECO:0000256" key="2">
    <source>
        <dbReference type="ARBA" id="ARBA00007379"/>
    </source>
</evidence>
<keyword evidence="11 12" id="KW-0131">Cell cycle</keyword>
<evidence type="ECO:0000256" key="12">
    <source>
        <dbReference type="PIRNR" id="PIRNR003097"/>
    </source>
</evidence>
<gene>
    <name evidence="16" type="ORF">SAMN05660831_01741</name>
</gene>
<dbReference type="OrthoDB" id="9813411at2"/>
<feature type="domain" description="ABC3 transporter permease C-terminal" evidence="14">
    <location>
        <begin position="197"/>
        <end position="305"/>
    </location>
</feature>
<feature type="transmembrane region" description="Helical" evidence="13">
    <location>
        <begin position="246"/>
        <end position="271"/>
    </location>
</feature>
<dbReference type="Gene3D" id="3.30.70.3040">
    <property type="match status" value="1"/>
</dbReference>
<reference evidence="16 17" key="1">
    <citation type="submission" date="2016-10" db="EMBL/GenBank/DDBJ databases">
        <authorList>
            <person name="de Groot N.N."/>
        </authorList>
    </citation>
    <scope>NUCLEOTIDE SEQUENCE [LARGE SCALE GENOMIC DNA]</scope>
    <source>
        <strain evidence="16 17">HL3</strain>
    </source>
</reference>
<dbReference type="NCBIfam" id="TIGR00439">
    <property type="entry name" value="FtsX_Gneg"/>
    <property type="match status" value="1"/>
</dbReference>
<dbReference type="RefSeq" id="WP_093428379.1">
    <property type="nucleotide sequence ID" value="NZ_FOMJ01000005.1"/>
</dbReference>